<proteinExistence type="predicted"/>
<protein>
    <submittedName>
        <fullName evidence="1">Epoxide hydrolase</fullName>
    </submittedName>
</protein>
<accession>A0ACC3YD39</accession>
<keyword evidence="1" id="KW-0378">Hydrolase</keyword>
<comment type="caution">
    <text evidence="1">The sequence shown here is derived from an EMBL/GenBank/DDBJ whole genome shotgun (WGS) entry which is preliminary data.</text>
</comment>
<reference evidence="1 2" key="1">
    <citation type="journal article" date="2020" name="Phytopathology">
        <title>Genome Sequence Resources of Colletotrichum truncatum, C. plurivorum, C. musicola, and C. sojae: Four Species Pathogenic to Soybean (Glycine max).</title>
        <authorList>
            <person name="Rogerio F."/>
            <person name="Boufleur T.R."/>
            <person name="Ciampi-Guillardi M."/>
            <person name="Sukno S.A."/>
            <person name="Thon M.R."/>
            <person name="Massola Junior N.S."/>
            <person name="Baroncelli R."/>
        </authorList>
    </citation>
    <scope>NUCLEOTIDE SEQUENCE [LARGE SCALE GENOMIC DNA]</scope>
    <source>
        <strain evidence="1 2">CMES1059</strain>
    </source>
</reference>
<sequence>MSSPTLKENTFSHSGDKTTFYWSAGPSGGPLVIFIHGWPANGETWKPQLLTLASLGFRVIAPDTRGYGRSSVPKEYSAYALEHHVSDMLALLAHLGRNKAVWIGHDWGAGLVWGFAAQHPEKCVGVCCMTVPYYVLEHGLEGLVSLSNRDLYPEDKYPLAQWDYQAFHQEQPEESAKQLEANVTNTVKLLYQPGKPDAYGKPAPFASMREKGGWFGGAPAAPDFPFEKTLFKNDKPAFDRMVAEFEQNGFEGPNDYYRNHEANRVYTKKAPNGGRLSYPVLFIEARWDGVCDTAISRLSEPMREMCDDLTEVSIEAGHWVAMEKPAETNAAIVRWIATKLPAYFPGYWKTPFVSNKL</sequence>
<name>A0ACC3YD39_COLTU</name>
<gene>
    <name evidence="1" type="ORF">CTRU02_215355</name>
</gene>
<dbReference type="Proteomes" id="UP000805649">
    <property type="component" value="Unassembled WGS sequence"/>
</dbReference>
<evidence type="ECO:0000313" key="1">
    <source>
        <dbReference type="EMBL" id="KAL0929712.1"/>
    </source>
</evidence>
<evidence type="ECO:0000313" key="2">
    <source>
        <dbReference type="Proteomes" id="UP000805649"/>
    </source>
</evidence>
<organism evidence="1 2">
    <name type="scientific">Colletotrichum truncatum</name>
    <name type="common">Anthracnose fungus</name>
    <name type="synonym">Colletotrichum capsici</name>
    <dbReference type="NCBI Taxonomy" id="5467"/>
    <lineage>
        <taxon>Eukaryota</taxon>
        <taxon>Fungi</taxon>
        <taxon>Dikarya</taxon>
        <taxon>Ascomycota</taxon>
        <taxon>Pezizomycotina</taxon>
        <taxon>Sordariomycetes</taxon>
        <taxon>Hypocreomycetidae</taxon>
        <taxon>Glomerellales</taxon>
        <taxon>Glomerellaceae</taxon>
        <taxon>Colletotrichum</taxon>
        <taxon>Colletotrichum truncatum species complex</taxon>
    </lineage>
</organism>
<dbReference type="EMBL" id="VUJX02000015">
    <property type="protein sequence ID" value="KAL0929712.1"/>
    <property type="molecule type" value="Genomic_DNA"/>
</dbReference>
<keyword evidence="2" id="KW-1185">Reference proteome</keyword>